<protein>
    <submittedName>
        <fullName evidence="5">Uncharacterized protein</fullName>
    </submittedName>
</protein>
<proteinExistence type="predicted"/>
<keyword evidence="1" id="KW-0175">Coiled coil</keyword>
<dbReference type="AlphaFoldDB" id="A0A914VM28"/>
<accession>A0A914VM28</accession>
<evidence type="ECO:0000256" key="2">
    <source>
        <dbReference type="SAM" id="Phobius"/>
    </source>
</evidence>
<evidence type="ECO:0000313" key="5">
    <source>
        <dbReference type="WBParaSite" id="PSAMB.scaffold218size64478.g3703.t1"/>
    </source>
</evidence>
<feature type="signal peptide" evidence="3">
    <location>
        <begin position="1"/>
        <end position="18"/>
    </location>
</feature>
<evidence type="ECO:0000313" key="4">
    <source>
        <dbReference type="Proteomes" id="UP000887566"/>
    </source>
</evidence>
<organism evidence="4 5">
    <name type="scientific">Plectus sambesii</name>
    <dbReference type="NCBI Taxonomy" id="2011161"/>
    <lineage>
        <taxon>Eukaryota</taxon>
        <taxon>Metazoa</taxon>
        <taxon>Ecdysozoa</taxon>
        <taxon>Nematoda</taxon>
        <taxon>Chromadorea</taxon>
        <taxon>Plectida</taxon>
        <taxon>Plectina</taxon>
        <taxon>Plectoidea</taxon>
        <taxon>Plectidae</taxon>
        <taxon>Plectus</taxon>
    </lineage>
</organism>
<keyword evidence="2" id="KW-0472">Membrane</keyword>
<evidence type="ECO:0000256" key="3">
    <source>
        <dbReference type="SAM" id="SignalP"/>
    </source>
</evidence>
<feature type="chain" id="PRO_5036812816" evidence="3">
    <location>
        <begin position="19"/>
        <end position="320"/>
    </location>
</feature>
<keyword evidence="2" id="KW-1133">Transmembrane helix</keyword>
<sequence length="320" mass="35734">MVGALAVLFSALSAPSTAISPCDLPTAGRSFDILRYCRVLNSRQFDCDSSTFVSTVSELWPAVRSVIHSYPAVFFDVDDRPLIGVSWASAFDIPRTKTLSDQTYWCADSVQVNVTSANPNVDRHFDYYAHILHKRWFETICGRQLLIIIINDVTNSNFAYPKVILSPGSTLQEFFDGFEKLQREIDNALRRGERVETVLVRTIQMVGSRVTERIKEMIMKNKAKQHEQIMGIPMWGCYSFLFCFGSIAFLVLAEYVVIRRNALGVSCMSVSESDGKNKPKSTNMMLSGYKDRAAMSAKEGEQVVFVPSKSAKASGGSARL</sequence>
<reference evidence="5" key="1">
    <citation type="submission" date="2022-11" db="UniProtKB">
        <authorList>
            <consortium name="WormBaseParasite"/>
        </authorList>
    </citation>
    <scope>IDENTIFICATION</scope>
</reference>
<feature type="coiled-coil region" evidence="1">
    <location>
        <begin position="171"/>
        <end position="198"/>
    </location>
</feature>
<dbReference type="WBParaSite" id="PSAMB.scaffold218size64478.g3703.t1">
    <property type="protein sequence ID" value="PSAMB.scaffold218size64478.g3703.t1"/>
    <property type="gene ID" value="PSAMB.scaffold218size64478.g3703"/>
</dbReference>
<keyword evidence="2" id="KW-0812">Transmembrane</keyword>
<keyword evidence="3" id="KW-0732">Signal</keyword>
<dbReference type="Proteomes" id="UP000887566">
    <property type="component" value="Unplaced"/>
</dbReference>
<evidence type="ECO:0000256" key="1">
    <source>
        <dbReference type="SAM" id="Coils"/>
    </source>
</evidence>
<name>A0A914VM28_9BILA</name>
<keyword evidence="4" id="KW-1185">Reference proteome</keyword>
<feature type="transmembrane region" description="Helical" evidence="2">
    <location>
        <begin position="238"/>
        <end position="258"/>
    </location>
</feature>